<evidence type="ECO:0000256" key="2">
    <source>
        <dbReference type="ARBA" id="ARBA00022614"/>
    </source>
</evidence>
<evidence type="ECO:0000313" key="11">
    <source>
        <dbReference type="Proteomes" id="UP001454036"/>
    </source>
</evidence>
<evidence type="ECO:0000256" key="3">
    <source>
        <dbReference type="ARBA" id="ARBA00022692"/>
    </source>
</evidence>
<keyword evidence="6 7" id="KW-0472">Membrane</keyword>
<dbReference type="GO" id="GO:0004672">
    <property type="term" value="F:protein kinase activity"/>
    <property type="evidence" value="ECO:0007669"/>
    <property type="project" value="InterPro"/>
</dbReference>
<dbReference type="Pfam" id="PF00069">
    <property type="entry name" value="Pkinase"/>
    <property type="match status" value="1"/>
</dbReference>
<dbReference type="PANTHER" id="PTHR48007:SF77">
    <property type="entry name" value="PROTEIN KINASE DOMAIN-CONTAINING PROTEIN"/>
    <property type="match status" value="1"/>
</dbReference>
<comment type="subcellular location">
    <subcellularLocation>
        <location evidence="1">Membrane</location>
    </subcellularLocation>
</comment>
<dbReference type="InterPro" id="IPR011009">
    <property type="entry name" value="Kinase-like_dom_sf"/>
</dbReference>
<dbReference type="AlphaFoldDB" id="A0AAV3RIS5"/>
<keyword evidence="4" id="KW-0677">Repeat</keyword>
<dbReference type="PANTHER" id="PTHR48007">
    <property type="entry name" value="LEUCINE-RICH REPEAT RECEPTOR-LIKE PROTEIN KINASE PXC1"/>
    <property type="match status" value="1"/>
</dbReference>
<dbReference type="Gene3D" id="1.10.510.10">
    <property type="entry name" value="Transferase(Phosphotransferase) domain 1"/>
    <property type="match status" value="1"/>
</dbReference>
<dbReference type="GO" id="GO:0005524">
    <property type="term" value="F:ATP binding"/>
    <property type="evidence" value="ECO:0007669"/>
    <property type="project" value="InterPro"/>
</dbReference>
<evidence type="ECO:0000256" key="8">
    <source>
        <dbReference type="SAM" id="SignalP"/>
    </source>
</evidence>
<keyword evidence="2" id="KW-0433">Leucine-rich repeat</keyword>
<evidence type="ECO:0000259" key="9">
    <source>
        <dbReference type="PROSITE" id="PS50011"/>
    </source>
</evidence>
<keyword evidence="3 7" id="KW-0812">Transmembrane</keyword>
<feature type="chain" id="PRO_5043932306" description="Protein kinase domain-containing protein" evidence="8">
    <location>
        <begin position="21"/>
        <end position="543"/>
    </location>
</feature>
<evidence type="ECO:0000256" key="5">
    <source>
        <dbReference type="ARBA" id="ARBA00022989"/>
    </source>
</evidence>
<dbReference type="InterPro" id="IPR032675">
    <property type="entry name" value="LRR_dom_sf"/>
</dbReference>
<dbReference type="Pfam" id="PF13855">
    <property type="entry name" value="LRR_8"/>
    <property type="match status" value="1"/>
</dbReference>
<name>A0AAV3RIS5_LITER</name>
<dbReference type="PROSITE" id="PS50011">
    <property type="entry name" value="PROTEIN_KINASE_DOM"/>
    <property type="match status" value="1"/>
</dbReference>
<dbReference type="EMBL" id="BAABME010009759">
    <property type="protein sequence ID" value="GAA0175749.1"/>
    <property type="molecule type" value="Genomic_DNA"/>
</dbReference>
<gene>
    <name evidence="10" type="ORF">LIER_28863</name>
</gene>
<evidence type="ECO:0000256" key="7">
    <source>
        <dbReference type="SAM" id="Phobius"/>
    </source>
</evidence>
<sequence length="543" mass="61276">MLKFVISIAACSSFLSVCRCGVISESMFFYDFIRSVDPENVLGIDHQHGNLQNPCLFKINGVKCNLQPIFIKEIRLQNLNLSGKFDTDNLCELPQLKVLSLAKNRIEGMIPESISKCKSLEELDLSYNSLKGSIPSSAISGLKSLKKFNISGNNLVGVVTMASNEITQNSLSFENSQSENIDSGNKKKHGNWIIYVLVAFIVMAFLLVSIFLILKKKKRTEDEEIIKVTVHSPVEIEEDVNQEKGFSELVFFVEDQEQFELEHLLEATTHLRRQGLCSSLYKVKLKHNAIFAVKRLKKLQVSFEQFGETMRKIGSLKHENILPLVAYYSTNNEKLLIYKYQDNGSLLTLFEAYLAGKIIFPWNLRLSIAIGIARSLAFINQNGNSSIPHGNIKPSNILLNKDMQPVLSEYGHTRFLDPQSQLCNNVGNGYTSPENDLSEKSDVFSFGIICLELLTGKIVENSGVDLPKWVRAMVREEWTGEVFDKEISEFAKFAFSLLNVSLKCVANVPQERPSFEEVLVKMEEIVYAQEEEEASPLSLSYSF</sequence>
<evidence type="ECO:0000313" key="10">
    <source>
        <dbReference type="EMBL" id="GAA0175749.1"/>
    </source>
</evidence>
<dbReference type="Gene3D" id="3.80.10.10">
    <property type="entry name" value="Ribonuclease Inhibitor"/>
    <property type="match status" value="1"/>
</dbReference>
<dbReference type="SUPFAM" id="SSF56112">
    <property type="entry name" value="Protein kinase-like (PK-like)"/>
    <property type="match status" value="1"/>
</dbReference>
<dbReference type="Proteomes" id="UP001454036">
    <property type="component" value="Unassembled WGS sequence"/>
</dbReference>
<protein>
    <recommendedName>
        <fullName evidence="9">Protein kinase domain-containing protein</fullName>
    </recommendedName>
</protein>
<dbReference type="InterPro" id="IPR001611">
    <property type="entry name" value="Leu-rich_rpt"/>
</dbReference>
<organism evidence="10 11">
    <name type="scientific">Lithospermum erythrorhizon</name>
    <name type="common">Purple gromwell</name>
    <name type="synonym">Lithospermum officinale var. erythrorhizon</name>
    <dbReference type="NCBI Taxonomy" id="34254"/>
    <lineage>
        <taxon>Eukaryota</taxon>
        <taxon>Viridiplantae</taxon>
        <taxon>Streptophyta</taxon>
        <taxon>Embryophyta</taxon>
        <taxon>Tracheophyta</taxon>
        <taxon>Spermatophyta</taxon>
        <taxon>Magnoliopsida</taxon>
        <taxon>eudicotyledons</taxon>
        <taxon>Gunneridae</taxon>
        <taxon>Pentapetalae</taxon>
        <taxon>asterids</taxon>
        <taxon>lamiids</taxon>
        <taxon>Boraginales</taxon>
        <taxon>Boraginaceae</taxon>
        <taxon>Boraginoideae</taxon>
        <taxon>Lithospermeae</taxon>
        <taxon>Lithospermum</taxon>
    </lineage>
</organism>
<feature type="transmembrane region" description="Helical" evidence="7">
    <location>
        <begin position="192"/>
        <end position="214"/>
    </location>
</feature>
<evidence type="ECO:0000256" key="1">
    <source>
        <dbReference type="ARBA" id="ARBA00004370"/>
    </source>
</evidence>
<feature type="signal peptide" evidence="8">
    <location>
        <begin position="1"/>
        <end position="20"/>
    </location>
</feature>
<evidence type="ECO:0000256" key="4">
    <source>
        <dbReference type="ARBA" id="ARBA00022737"/>
    </source>
</evidence>
<keyword evidence="8" id="KW-0732">Signal</keyword>
<dbReference type="SUPFAM" id="SSF52058">
    <property type="entry name" value="L domain-like"/>
    <property type="match status" value="1"/>
</dbReference>
<comment type="caution">
    <text evidence="10">The sequence shown here is derived from an EMBL/GenBank/DDBJ whole genome shotgun (WGS) entry which is preliminary data.</text>
</comment>
<feature type="domain" description="Protein kinase" evidence="9">
    <location>
        <begin position="266"/>
        <end position="526"/>
    </location>
</feature>
<proteinExistence type="predicted"/>
<keyword evidence="11" id="KW-1185">Reference proteome</keyword>
<keyword evidence="5 7" id="KW-1133">Transmembrane helix</keyword>
<dbReference type="Gene3D" id="3.30.200.20">
    <property type="entry name" value="Phosphorylase Kinase, domain 1"/>
    <property type="match status" value="1"/>
</dbReference>
<dbReference type="GO" id="GO:0016020">
    <property type="term" value="C:membrane"/>
    <property type="evidence" value="ECO:0007669"/>
    <property type="project" value="UniProtKB-SubCell"/>
</dbReference>
<dbReference type="InterPro" id="IPR000719">
    <property type="entry name" value="Prot_kinase_dom"/>
</dbReference>
<accession>A0AAV3RIS5</accession>
<reference evidence="10 11" key="1">
    <citation type="submission" date="2024-01" db="EMBL/GenBank/DDBJ databases">
        <title>The complete chloroplast genome sequence of Lithospermum erythrorhizon: insights into the phylogenetic relationship among Boraginaceae species and the maternal lineages of purple gromwells.</title>
        <authorList>
            <person name="Okada T."/>
            <person name="Watanabe K."/>
        </authorList>
    </citation>
    <scope>NUCLEOTIDE SEQUENCE [LARGE SCALE GENOMIC DNA]</scope>
</reference>
<evidence type="ECO:0000256" key="6">
    <source>
        <dbReference type="ARBA" id="ARBA00023136"/>
    </source>
</evidence>
<dbReference type="InterPro" id="IPR046959">
    <property type="entry name" value="PRK1-6/SRF4-like"/>
</dbReference>